<organism evidence="1 2">
    <name type="scientific">Aeromicrobium flavum</name>
    <dbReference type="NCBI Taxonomy" id="416568"/>
    <lineage>
        <taxon>Bacteria</taxon>
        <taxon>Bacillati</taxon>
        <taxon>Actinomycetota</taxon>
        <taxon>Actinomycetes</taxon>
        <taxon>Propionibacteriales</taxon>
        <taxon>Nocardioidaceae</taxon>
        <taxon>Aeromicrobium</taxon>
    </lineage>
</organism>
<dbReference type="EMBL" id="BJZQ01000016">
    <property type="protein sequence ID" value="GEO90281.1"/>
    <property type="molecule type" value="Genomic_DNA"/>
</dbReference>
<evidence type="ECO:0000313" key="2">
    <source>
        <dbReference type="Proteomes" id="UP000321769"/>
    </source>
</evidence>
<dbReference type="AlphaFoldDB" id="A0A512HXV4"/>
<keyword evidence="2" id="KW-1185">Reference proteome</keyword>
<gene>
    <name evidence="1" type="ORF">AFL01nite_26080</name>
</gene>
<reference evidence="1 2" key="1">
    <citation type="submission" date="2019-07" db="EMBL/GenBank/DDBJ databases">
        <title>Whole genome shotgun sequence of Aeromicrobium flavum NBRC 107625.</title>
        <authorList>
            <person name="Hosoyama A."/>
            <person name="Uohara A."/>
            <person name="Ohji S."/>
            <person name="Ichikawa N."/>
        </authorList>
    </citation>
    <scope>NUCLEOTIDE SEQUENCE [LARGE SCALE GENOMIC DNA]</scope>
    <source>
        <strain evidence="1 2">NBRC 107625</strain>
    </source>
</reference>
<name>A0A512HXV4_9ACTN</name>
<dbReference type="Proteomes" id="UP000321769">
    <property type="component" value="Unassembled WGS sequence"/>
</dbReference>
<accession>A0A512HXV4</accession>
<protein>
    <submittedName>
        <fullName evidence="1">Uncharacterized protein</fullName>
    </submittedName>
</protein>
<proteinExistence type="predicted"/>
<dbReference type="OrthoDB" id="1664004at2"/>
<comment type="caution">
    <text evidence="1">The sequence shown here is derived from an EMBL/GenBank/DDBJ whole genome shotgun (WGS) entry which is preliminary data.</text>
</comment>
<dbReference type="Pfam" id="PF22507">
    <property type="entry name" value="DUF6994"/>
    <property type="match status" value="1"/>
</dbReference>
<sequence>MRAMIDTTFDVRADAGGKDPDTYSRTLREYHRLLWSKQLPDGRMFTLDSTVHGAYLHHDDDRGGLWLSSDSIIPTYSTSAAMRSIVSQTEAEETREFVDLAYTIGGFIIWPAHRVDGRQTLNGARGFHPRIKDRMDLTLECIRRHYVRQRSPLEATLARYGDFFELFGDFEGYVEFFLLQDLTTSKGEVRFFTSFEDFVTPALPSDLAAYHSYRRQSMSFIAARNARIQAWSGLS</sequence>
<evidence type="ECO:0000313" key="1">
    <source>
        <dbReference type="EMBL" id="GEO90281.1"/>
    </source>
</evidence>
<dbReference type="InterPro" id="IPR054263">
    <property type="entry name" value="DUF6994"/>
</dbReference>